<dbReference type="Proteomes" id="UP001059934">
    <property type="component" value="Chromosome"/>
</dbReference>
<dbReference type="PANTHER" id="PTHR32309">
    <property type="entry name" value="TYROSINE-PROTEIN KINASE"/>
    <property type="match status" value="1"/>
</dbReference>
<keyword evidence="5 7" id="KW-0472">Membrane</keyword>
<evidence type="ECO:0000256" key="6">
    <source>
        <dbReference type="SAM" id="Coils"/>
    </source>
</evidence>
<feature type="transmembrane region" description="Helical" evidence="7">
    <location>
        <begin position="495"/>
        <end position="515"/>
    </location>
</feature>
<feature type="coiled-coil region" evidence="6">
    <location>
        <begin position="180"/>
        <end position="286"/>
    </location>
</feature>
<reference evidence="9" key="1">
    <citation type="submission" date="2022-08" db="EMBL/GenBank/DDBJ databases">
        <title>Catabolic pathway analysis in culturable SAR92 clade bacteria reveals their overlooked roles in DMSP degradation in coastal seas.</title>
        <authorList>
            <person name="He X."/>
            <person name="Zhang X."/>
            <person name="Zhang Y."/>
        </authorList>
    </citation>
    <scope>NUCLEOTIDE SEQUENCE</scope>
    <source>
        <strain evidence="9">H455</strain>
    </source>
</reference>
<evidence type="ECO:0000256" key="1">
    <source>
        <dbReference type="ARBA" id="ARBA00004651"/>
    </source>
</evidence>
<feature type="transmembrane region" description="Helical" evidence="7">
    <location>
        <begin position="432"/>
        <end position="451"/>
    </location>
</feature>
<evidence type="ECO:0000256" key="2">
    <source>
        <dbReference type="ARBA" id="ARBA00022475"/>
    </source>
</evidence>
<feature type="coiled-coil region" evidence="6">
    <location>
        <begin position="335"/>
        <end position="393"/>
    </location>
</feature>
<evidence type="ECO:0000313" key="9">
    <source>
        <dbReference type="EMBL" id="UVW35638.1"/>
    </source>
</evidence>
<organism evidence="9 10">
    <name type="scientific">SAR92 clade bacterium H455</name>
    <dbReference type="NCBI Taxonomy" id="2974818"/>
    <lineage>
        <taxon>Bacteria</taxon>
        <taxon>Pseudomonadati</taxon>
        <taxon>Pseudomonadota</taxon>
        <taxon>Gammaproteobacteria</taxon>
        <taxon>Cellvibrionales</taxon>
        <taxon>Porticoccaceae</taxon>
        <taxon>SAR92 clade</taxon>
    </lineage>
</organism>
<evidence type="ECO:0000256" key="5">
    <source>
        <dbReference type="ARBA" id="ARBA00023136"/>
    </source>
</evidence>
<keyword evidence="10" id="KW-1185">Reference proteome</keyword>
<feature type="transmembrane region" description="Helical" evidence="7">
    <location>
        <begin position="21"/>
        <end position="44"/>
    </location>
</feature>
<evidence type="ECO:0000256" key="3">
    <source>
        <dbReference type="ARBA" id="ARBA00022692"/>
    </source>
</evidence>
<keyword evidence="6" id="KW-0175">Coiled coil</keyword>
<dbReference type="InterPro" id="IPR003856">
    <property type="entry name" value="LPS_length_determ_N"/>
</dbReference>
<evidence type="ECO:0000256" key="4">
    <source>
        <dbReference type="ARBA" id="ARBA00022989"/>
    </source>
</evidence>
<keyword evidence="2" id="KW-1003">Cell membrane</keyword>
<keyword evidence="3 7" id="KW-0812">Transmembrane</keyword>
<evidence type="ECO:0000259" key="8">
    <source>
        <dbReference type="Pfam" id="PF02706"/>
    </source>
</evidence>
<sequence>MEETEKSLLDYWDMLRRRKRYIIIAFPLLLALSTTITFLLPPIYQSEGVILIESQEIPQDLVRSTVTSYAEQQIQVIKQRILTTSRILETLDKYKVYENEREGSTISLLVEKFRSAVNVEMINANVIDPRNGRAQRASIAFKVSFMDESPDIAQKVANELVTMFLDENVKTRTGKAADTASFLSDEANKMQKTVQALEEQIADFKLEFGDSLPELLQFNLSMITNLEEKIRAHQSEAIRLNDQVHFLSLELASMDPYVASNDGVTTLSSQVRLAQLQNELTSLENKYSQSHPDIKRLNREIEGLKKEVAADSLFQPEQDMSEISNPLYRQIKIKIDVTEKELARTNLDRVKMQAEVKQYHARVARTHEVQRSYDDMTRDYESTKRKYQELRAKQFEADVAQTLESENKAESFTLIEPPLRPTESVKPNRPKLMMMGLFLSGGIAVGLVFLAEMLDPAVRSIKDITRITGAEPLALIPLMLSDEDYSKKGKSRKRLIVFALLLVFAMFGIVHYFVLSLDIVWFKVMAKINML</sequence>
<dbReference type="PANTHER" id="PTHR32309:SF13">
    <property type="entry name" value="FERRIC ENTEROBACTIN TRANSPORT PROTEIN FEPE"/>
    <property type="match status" value="1"/>
</dbReference>
<gene>
    <name evidence="9" type="ORF">NYF23_03265</name>
</gene>
<protein>
    <submittedName>
        <fullName evidence="9">Wzz/FepE/Etk N-terminal domain-containing protein</fullName>
    </submittedName>
</protein>
<proteinExistence type="predicted"/>
<accession>A0ABY5TTJ6</accession>
<name>A0ABY5TTJ6_9GAMM</name>
<dbReference type="InterPro" id="IPR050445">
    <property type="entry name" value="Bact_polysacc_biosynth/exp"/>
</dbReference>
<keyword evidence="4 7" id="KW-1133">Transmembrane helix</keyword>
<dbReference type="EMBL" id="CP103416">
    <property type="protein sequence ID" value="UVW35638.1"/>
    <property type="molecule type" value="Genomic_DNA"/>
</dbReference>
<evidence type="ECO:0000313" key="10">
    <source>
        <dbReference type="Proteomes" id="UP001059934"/>
    </source>
</evidence>
<dbReference type="Pfam" id="PF02706">
    <property type="entry name" value="Wzz"/>
    <property type="match status" value="1"/>
</dbReference>
<comment type="subcellular location">
    <subcellularLocation>
        <location evidence="1">Cell membrane</location>
        <topology evidence="1">Multi-pass membrane protein</topology>
    </subcellularLocation>
</comment>
<feature type="domain" description="Polysaccharide chain length determinant N-terminal" evidence="8">
    <location>
        <begin position="7"/>
        <end position="83"/>
    </location>
</feature>
<evidence type="ECO:0000256" key="7">
    <source>
        <dbReference type="SAM" id="Phobius"/>
    </source>
</evidence>